<dbReference type="RefSeq" id="WP_126980087.1">
    <property type="nucleotide sequence ID" value="NZ_PQSP01000004.1"/>
</dbReference>
<dbReference type="OrthoDB" id="6027566at2"/>
<keyword evidence="2" id="KW-1185">Reference proteome</keyword>
<evidence type="ECO:0008006" key="3">
    <source>
        <dbReference type="Google" id="ProtNLM"/>
    </source>
</evidence>
<name>A0A433SD03_9BURK</name>
<protein>
    <recommendedName>
        <fullName evidence="3">Knr4/Smi1-like domain-containing protein</fullName>
    </recommendedName>
</protein>
<dbReference type="AlphaFoldDB" id="A0A433SD03"/>
<accession>A0A433SD03</accession>
<dbReference type="Proteomes" id="UP000286947">
    <property type="component" value="Unassembled WGS sequence"/>
</dbReference>
<organism evidence="1 2">
    <name type="scientific">Saezia sanguinis</name>
    <dbReference type="NCBI Taxonomy" id="1965230"/>
    <lineage>
        <taxon>Bacteria</taxon>
        <taxon>Pseudomonadati</taxon>
        <taxon>Pseudomonadota</taxon>
        <taxon>Betaproteobacteria</taxon>
        <taxon>Burkholderiales</taxon>
        <taxon>Saeziaceae</taxon>
        <taxon>Saezia</taxon>
    </lineage>
</organism>
<evidence type="ECO:0000313" key="2">
    <source>
        <dbReference type="Proteomes" id="UP000286947"/>
    </source>
</evidence>
<evidence type="ECO:0000313" key="1">
    <source>
        <dbReference type="EMBL" id="RUS66610.1"/>
    </source>
</evidence>
<dbReference type="SUPFAM" id="SSF160631">
    <property type="entry name" value="SMI1/KNR4-like"/>
    <property type="match status" value="1"/>
</dbReference>
<reference evidence="1 2" key="1">
    <citation type="submission" date="2018-01" db="EMBL/GenBank/DDBJ databases">
        <title>Saezia sanguinis gen. nov., sp. nov., in the order Burkholderiales isolated from human blood.</title>
        <authorList>
            <person name="Medina-Pascual M.J."/>
            <person name="Valdezate S."/>
            <person name="Monzon S."/>
            <person name="Cuesta I."/>
            <person name="Carrasco G."/>
            <person name="Villalon P."/>
            <person name="Saez-Nieto J.A."/>
        </authorList>
    </citation>
    <scope>NUCLEOTIDE SEQUENCE [LARGE SCALE GENOMIC DNA]</scope>
    <source>
        <strain evidence="1 2">CNM695-12</strain>
    </source>
</reference>
<dbReference type="InterPro" id="IPR037883">
    <property type="entry name" value="Knr4/Smi1-like_sf"/>
</dbReference>
<sequence>MHDTTLNRFKEVAETFNALEIDSRTMSHALLQKDGNCDEPLQEYIRRYAKLAKFGTPTSAQAIEQAQRYAAIAFPAALASFYQQVGAFIGNEHLCDLTIYRIDTVPERARDEWPPYERFYSFGLLDTINLAWGNSRDEFKIGSDTAIVSQQEYDILNQNYMVVGYWAHPPGADASTYIFYDKQGLFGTIYVDQDEFDIFHLLEKSTAAQTWDEVMNYALDEVLKQRFAIPMI</sequence>
<comment type="caution">
    <text evidence="1">The sequence shown here is derived from an EMBL/GenBank/DDBJ whole genome shotgun (WGS) entry which is preliminary data.</text>
</comment>
<gene>
    <name evidence="1" type="ORF">CUZ56_01890</name>
</gene>
<dbReference type="EMBL" id="PQSP01000004">
    <property type="protein sequence ID" value="RUS66610.1"/>
    <property type="molecule type" value="Genomic_DNA"/>
</dbReference>
<proteinExistence type="predicted"/>